<dbReference type="Proteomes" id="UP000799750">
    <property type="component" value="Unassembled WGS sequence"/>
</dbReference>
<dbReference type="OrthoDB" id="3945482at2759"/>
<proteinExistence type="predicted"/>
<accession>A0A6A6RGQ1</accession>
<evidence type="ECO:0000313" key="2">
    <source>
        <dbReference type="Proteomes" id="UP000799750"/>
    </source>
</evidence>
<name>A0A6A6RGQ1_9PEZI</name>
<evidence type="ECO:0000313" key="1">
    <source>
        <dbReference type="EMBL" id="KAF2502627.1"/>
    </source>
</evidence>
<sequence length="171" mass="18756">METELGEQFLGDDKCTQCKRRGFECWAYSKEALGQVNRGGVACARCRHSPISRCSLSPYPGRGKRGRRTRSEALAIVDLGSGSPDEVSDEWNNPDDESEQLTAGVIRRLSLLFFVAIQINNSEGIMEAVEGLASALAVGRVTIPYCKPLRQIFSFLTTPAIDTLLSVSTIR</sequence>
<dbReference type="EMBL" id="MU004181">
    <property type="protein sequence ID" value="KAF2502627.1"/>
    <property type="molecule type" value="Genomic_DNA"/>
</dbReference>
<keyword evidence="2" id="KW-1185">Reference proteome</keyword>
<organism evidence="1 2">
    <name type="scientific">Lophium mytilinum</name>
    <dbReference type="NCBI Taxonomy" id="390894"/>
    <lineage>
        <taxon>Eukaryota</taxon>
        <taxon>Fungi</taxon>
        <taxon>Dikarya</taxon>
        <taxon>Ascomycota</taxon>
        <taxon>Pezizomycotina</taxon>
        <taxon>Dothideomycetes</taxon>
        <taxon>Pleosporomycetidae</taxon>
        <taxon>Mytilinidiales</taxon>
        <taxon>Mytilinidiaceae</taxon>
        <taxon>Lophium</taxon>
    </lineage>
</organism>
<protein>
    <submittedName>
        <fullName evidence="1">Uncharacterized protein</fullName>
    </submittedName>
</protein>
<gene>
    <name evidence="1" type="ORF">BU16DRAFT_532968</name>
</gene>
<dbReference type="AlphaFoldDB" id="A0A6A6RGQ1"/>
<reference evidence="1" key="1">
    <citation type="journal article" date="2020" name="Stud. Mycol.">
        <title>101 Dothideomycetes genomes: a test case for predicting lifestyles and emergence of pathogens.</title>
        <authorList>
            <person name="Haridas S."/>
            <person name="Albert R."/>
            <person name="Binder M."/>
            <person name="Bloem J."/>
            <person name="Labutti K."/>
            <person name="Salamov A."/>
            <person name="Andreopoulos B."/>
            <person name="Baker S."/>
            <person name="Barry K."/>
            <person name="Bills G."/>
            <person name="Bluhm B."/>
            <person name="Cannon C."/>
            <person name="Castanera R."/>
            <person name="Culley D."/>
            <person name="Daum C."/>
            <person name="Ezra D."/>
            <person name="Gonzalez J."/>
            <person name="Henrissat B."/>
            <person name="Kuo A."/>
            <person name="Liang C."/>
            <person name="Lipzen A."/>
            <person name="Lutzoni F."/>
            <person name="Magnuson J."/>
            <person name="Mondo S."/>
            <person name="Nolan M."/>
            <person name="Ohm R."/>
            <person name="Pangilinan J."/>
            <person name="Park H.-J."/>
            <person name="Ramirez L."/>
            <person name="Alfaro M."/>
            <person name="Sun H."/>
            <person name="Tritt A."/>
            <person name="Yoshinaga Y."/>
            <person name="Zwiers L.-H."/>
            <person name="Turgeon B."/>
            <person name="Goodwin S."/>
            <person name="Spatafora J."/>
            <person name="Crous P."/>
            <person name="Grigoriev I."/>
        </authorList>
    </citation>
    <scope>NUCLEOTIDE SEQUENCE</scope>
    <source>
        <strain evidence="1">CBS 269.34</strain>
    </source>
</reference>